<dbReference type="InterPro" id="IPR004398">
    <property type="entry name" value="RNA_MeTrfase_RsmD"/>
</dbReference>
<dbReference type="PIRSF" id="PIRSF004553">
    <property type="entry name" value="CHP00095"/>
    <property type="match status" value="1"/>
</dbReference>
<name>A0A9D9N718_9FIRM</name>
<reference evidence="3" key="1">
    <citation type="submission" date="2020-10" db="EMBL/GenBank/DDBJ databases">
        <authorList>
            <person name="Gilroy R."/>
        </authorList>
    </citation>
    <scope>NUCLEOTIDE SEQUENCE</scope>
    <source>
        <strain evidence="3">E3-2379</strain>
    </source>
</reference>
<sequence length="183" mass="20697">MRVIAGSAKRLLLETIEGMDTRPTTDRIKETLFNMINPYISGALFLDLFSGSGAIGIEALSRGAKKAWFVESQKKPMDCIKRNLVHTKLNEKAEVMLLDAVTAIRQLDSKGVVFDYIHMDPPYGKGLEKQVLIELAKSNLVGEDTEIIIESDLDTQFDYVVDLGFRIQKEKIYKTNKHVFICR</sequence>
<dbReference type="Pfam" id="PF03602">
    <property type="entry name" value="Cons_hypoth95"/>
    <property type="match status" value="1"/>
</dbReference>
<dbReference type="InterPro" id="IPR029063">
    <property type="entry name" value="SAM-dependent_MTases_sf"/>
</dbReference>
<reference evidence="3" key="2">
    <citation type="journal article" date="2021" name="PeerJ">
        <title>Extensive microbial diversity within the chicken gut microbiome revealed by metagenomics and culture.</title>
        <authorList>
            <person name="Gilroy R."/>
            <person name="Ravi A."/>
            <person name="Getino M."/>
            <person name="Pursley I."/>
            <person name="Horton D.L."/>
            <person name="Alikhan N.F."/>
            <person name="Baker D."/>
            <person name="Gharbi K."/>
            <person name="Hall N."/>
            <person name="Watson M."/>
            <person name="Adriaenssens E.M."/>
            <person name="Foster-Nyarko E."/>
            <person name="Jarju S."/>
            <person name="Secka A."/>
            <person name="Antonio M."/>
            <person name="Oren A."/>
            <person name="Chaudhuri R.R."/>
            <person name="La Ragione R."/>
            <person name="Hildebrand F."/>
            <person name="Pallen M.J."/>
        </authorList>
    </citation>
    <scope>NUCLEOTIDE SEQUENCE</scope>
    <source>
        <strain evidence="3">E3-2379</strain>
    </source>
</reference>
<dbReference type="Proteomes" id="UP000823618">
    <property type="component" value="Unassembled WGS sequence"/>
</dbReference>
<dbReference type="Gene3D" id="3.40.50.150">
    <property type="entry name" value="Vaccinia Virus protein VP39"/>
    <property type="match status" value="1"/>
</dbReference>
<dbReference type="CDD" id="cd02440">
    <property type="entry name" value="AdoMet_MTases"/>
    <property type="match status" value="1"/>
</dbReference>
<proteinExistence type="predicted"/>
<keyword evidence="1 3" id="KW-0489">Methyltransferase</keyword>
<dbReference type="PANTHER" id="PTHR43542:SF1">
    <property type="entry name" value="METHYLTRANSFERASE"/>
    <property type="match status" value="1"/>
</dbReference>
<dbReference type="EMBL" id="JADIML010000064">
    <property type="protein sequence ID" value="MBO8462707.1"/>
    <property type="molecule type" value="Genomic_DNA"/>
</dbReference>
<accession>A0A9D9N718</accession>
<dbReference type="NCBIfam" id="TIGR00095">
    <property type="entry name" value="16S rRNA (guanine(966)-N(2))-methyltransferase RsmD"/>
    <property type="match status" value="1"/>
</dbReference>
<evidence type="ECO:0000256" key="1">
    <source>
        <dbReference type="ARBA" id="ARBA00022603"/>
    </source>
</evidence>
<dbReference type="GO" id="GO:0052913">
    <property type="term" value="F:16S rRNA (guanine(966)-N(2))-methyltransferase activity"/>
    <property type="evidence" value="ECO:0007669"/>
    <property type="project" value="UniProtKB-EC"/>
</dbReference>
<dbReference type="AlphaFoldDB" id="A0A9D9N718"/>
<dbReference type="EC" id="2.1.1.171" evidence="3"/>
<evidence type="ECO:0000256" key="2">
    <source>
        <dbReference type="ARBA" id="ARBA00022679"/>
    </source>
</evidence>
<comment type="caution">
    <text evidence="3">The sequence shown here is derived from an EMBL/GenBank/DDBJ whole genome shotgun (WGS) entry which is preliminary data.</text>
</comment>
<gene>
    <name evidence="3" type="primary">rsmD</name>
    <name evidence="3" type="ORF">IAC13_02105</name>
</gene>
<protein>
    <submittedName>
        <fullName evidence="3">16S rRNA (Guanine(966)-N(2))-methyltransferase RsmD</fullName>
        <ecNumber evidence="3">2.1.1.171</ecNumber>
    </submittedName>
</protein>
<organism evidence="3 4">
    <name type="scientific">Candidatus Scybalomonas excrementavium</name>
    <dbReference type="NCBI Taxonomy" id="2840943"/>
    <lineage>
        <taxon>Bacteria</taxon>
        <taxon>Bacillati</taxon>
        <taxon>Bacillota</taxon>
        <taxon>Clostridia</taxon>
        <taxon>Lachnospirales</taxon>
        <taxon>Lachnospiraceae</taxon>
        <taxon>Lachnospiraceae incertae sedis</taxon>
        <taxon>Candidatus Scybalomonas</taxon>
    </lineage>
</organism>
<dbReference type="PANTHER" id="PTHR43542">
    <property type="entry name" value="METHYLTRANSFERASE"/>
    <property type="match status" value="1"/>
</dbReference>
<evidence type="ECO:0000313" key="4">
    <source>
        <dbReference type="Proteomes" id="UP000823618"/>
    </source>
</evidence>
<evidence type="ECO:0000313" key="3">
    <source>
        <dbReference type="EMBL" id="MBO8462707.1"/>
    </source>
</evidence>
<keyword evidence="2 3" id="KW-0808">Transferase</keyword>
<dbReference type="SUPFAM" id="SSF53335">
    <property type="entry name" value="S-adenosyl-L-methionine-dependent methyltransferases"/>
    <property type="match status" value="1"/>
</dbReference>